<feature type="region of interest" description="Disordered" evidence="1">
    <location>
        <begin position="1"/>
        <end position="60"/>
    </location>
</feature>
<feature type="compositionally biased region" description="Acidic residues" evidence="1">
    <location>
        <begin position="30"/>
        <end position="49"/>
    </location>
</feature>
<dbReference type="AlphaFoldDB" id="A0A4D4LQK6"/>
<proteinExistence type="predicted"/>
<protein>
    <submittedName>
        <fullName evidence="2">Uncharacterized protein</fullName>
    </submittedName>
</protein>
<gene>
    <name evidence="2" type="ORF">SVIO_111000</name>
</gene>
<keyword evidence="3" id="KW-1185">Reference proteome</keyword>
<name>A0A4D4LQK6_STRVO</name>
<dbReference type="EMBL" id="BJHW01000002">
    <property type="protein sequence ID" value="GDY60477.1"/>
    <property type="molecule type" value="Genomic_DNA"/>
</dbReference>
<evidence type="ECO:0000313" key="2">
    <source>
        <dbReference type="EMBL" id="GDY60477.1"/>
    </source>
</evidence>
<accession>A0A4D4LQK6</accession>
<dbReference type="RefSeq" id="WP_137982260.1">
    <property type="nucleotide sequence ID" value="NZ_BAAASO010000106.1"/>
</dbReference>
<evidence type="ECO:0000313" key="3">
    <source>
        <dbReference type="Proteomes" id="UP000301309"/>
    </source>
</evidence>
<dbReference type="Proteomes" id="UP000301309">
    <property type="component" value="Unassembled WGS sequence"/>
</dbReference>
<sequence length="70" mass="7828">MARTAHIPLPTARHPQHDSGQGADTPTKWDEDDSIDDLDDHPDTEDDGTDLPTPYTGFGLYDAYEEADKW</sequence>
<reference evidence="2 3" key="1">
    <citation type="journal article" date="2020" name="Int. J. Syst. Evol. Microbiol.">
        <title>Reclassification of Streptomyces castelarensis and Streptomyces sporoclivatus as later heterotypic synonyms of Streptomyces antimycoticus.</title>
        <authorList>
            <person name="Komaki H."/>
            <person name="Tamura T."/>
        </authorList>
    </citation>
    <scope>NUCLEOTIDE SEQUENCE [LARGE SCALE GENOMIC DNA]</scope>
    <source>
        <strain evidence="2 3">NBRC 13459</strain>
    </source>
</reference>
<organism evidence="2 3">
    <name type="scientific">Streptomyces violaceusniger</name>
    <dbReference type="NCBI Taxonomy" id="68280"/>
    <lineage>
        <taxon>Bacteria</taxon>
        <taxon>Bacillati</taxon>
        <taxon>Actinomycetota</taxon>
        <taxon>Actinomycetes</taxon>
        <taxon>Kitasatosporales</taxon>
        <taxon>Streptomycetaceae</taxon>
        <taxon>Streptomyces</taxon>
        <taxon>Streptomyces violaceusniger group</taxon>
    </lineage>
</organism>
<comment type="caution">
    <text evidence="2">The sequence shown here is derived from an EMBL/GenBank/DDBJ whole genome shotgun (WGS) entry which is preliminary data.</text>
</comment>
<evidence type="ECO:0000256" key="1">
    <source>
        <dbReference type="SAM" id="MobiDB-lite"/>
    </source>
</evidence>